<comment type="subcellular location">
    <subcellularLocation>
        <location evidence="1">Membrane</location>
        <topology evidence="1">Multi-pass membrane protein</topology>
    </subcellularLocation>
</comment>
<evidence type="ECO:0000256" key="2">
    <source>
        <dbReference type="ARBA" id="ARBA00005852"/>
    </source>
</evidence>
<name>A0A7J7N473_9MAGN</name>
<keyword evidence="5 6" id="KW-0472">Membrane</keyword>
<evidence type="ECO:0000256" key="6">
    <source>
        <dbReference type="SAM" id="Phobius"/>
    </source>
</evidence>
<feature type="transmembrane region" description="Helical" evidence="6">
    <location>
        <begin position="40"/>
        <end position="61"/>
    </location>
</feature>
<gene>
    <name evidence="7" type="ORF">GIB67_025689</name>
</gene>
<dbReference type="GO" id="GO:0016020">
    <property type="term" value="C:membrane"/>
    <property type="evidence" value="ECO:0007669"/>
    <property type="project" value="UniProtKB-SubCell"/>
</dbReference>
<proteinExistence type="inferred from homology"/>
<dbReference type="EMBL" id="JACGCM010001088">
    <property type="protein sequence ID" value="KAF6161832.1"/>
    <property type="molecule type" value="Genomic_DNA"/>
</dbReference>
<reference evidence="7 8" key="1">
    <citation type="journal article" date="2020" name="IScience">
        <title>Genome Sequencing of the Endangered Kingdonia uniflora (Circaeasteraceae, Ranunculales) Reveals Potential Mechanisms of Evolutionary Specialization.</title>
        <authorList>
            <person name="Sun Y."/>
            <person name="Deng T."/>
            <person name="Zhang A."/>
            <person name="Moore M.J."/>
            <person name="Landis J.B."/>
            <person name="Lin N."/>
            <person name="Zhang H."/>
            <person name="Zhang X."/>
            <person name="Huang J."/>
            <person name="Zhang X."/>
            <person name="Sun H."/>
            <person name="Wang H."/>
        </authorList>
    </citation>
    <scope>NUCLEOTIDE SEQUENCE [LARGE SCALE GENOMIC DNA]</scope>
    <source>
        <strain evidence="7">TB1705</strain>
        <tissue evidence="7">Leaf</tissue>
    </source>
</reference>
<sequence length="91" mass="10643">MAYIAMKTDQQVYELLKSDMIELKTVVMKLVNDSFKLQEVAFGTSFLISWVALIATTLLMYNPTLTKKMWTTLLTPYLFFSLPQVLFNFFR</sequence>
<evidence type="ECO:0000313" key="7">
    <source>
        <dbReference type="EMBL" id="KAF6161832.1"/>
    </source>
</evidence>
<dbReference type="InterPro" id="IPR008892">
    <property type="entry name" value="COR413"/>
</dbReference>
<evidence type="ECO:0000256" key="4">
    <source>
        <dbReference type="ARBA" id="ARBA00022989"/>
    </source>
</evidence>
<keyword evidence="8" id="KW-1185">Reference proteome</keyword>
<keyword evidence="4 6" id="KW-1133">Transmembrane helix</keyword>
<evidence type="ECO:0000256" key="3">
    <source>
        <dbReference type="ARBA" id="ARBA00022692"/>
    </source>
</evidence>
<protein>
    <submittedName>
        <fullName evidence="7">Uncharacterized protein</fullName>
    </submittedName>
</protein>
<dbReference type="Proteomes" id="UP000541444">
    <property type="component" value="Unassembled WGS sequence"/>
</dbReference>
<accession>A0A7J7N473</accession>
<comment type="caution">
    <text evidence="7">The sequence shown here is derived from an EMBL/GenBank/DDBJ whole genome shotgun (WGS) entry which is preliminary data.</text>
</comment>
<dbReference type="Pfam" id="PF05562">
    <property type="entry name" value="WCOR413"/>
    <property type="match status" value="1"/>
</dbReference>
<comment type="similarity">
    <text evidence="2">Belongs to the Cold-regulated 413 protein family.</text>
</comment>
<dbReference type="OrthoDB" id="1887731at2759"/>
<evidence type="ECO:0000313" key="8">
    <source>
        <dbReference type="Proteomes" id="UP000541444"/>
    </source>
</evidence>
<organism evidence="7 8">
    <name type="scientific">Kingdonia uniflora</name>
    <dbReference type="NCBI Taxonomy" id="39325"/>
    <lineage>
        <taxon>Eukaryota</taxon>
        <taxon>Viridiplantae</taxon>
        <taxon>Streptophyta</taxon>
        <taxon>Embryophyta</taxon>
        <taxon>Tracheophyta</taxon>
        <taxon>Spermatophyta</taxon>
        <taxon>Magnoliopsida</taxon>
        <taxon>Ranunculales</taxon>
        <taxon>Circaeasteraceae</taxon>
        <taxon>Kingdonia</taxon>
    </lineage>
</organism>
<evidence type="ECO:0000256" key="1">
    <source>
        <dbReference type="ARBA" id="ARBA00004141"/>
    </source>
</evidence>
<feature type="transmembrane region" description="Helical" evidence="6">
    <location>
        <begin position="73"/>
        <end position="90"/>
    </location>
</feature>
<evidence type="ECO:0000256" key="5">
    <source>
        <dbReference type="ARBA" id="ARBA00023136"/>
    </source>
</evidence>
<dbReference type="AlphaFoldDB" id="A0A7J7N473"/>
<keyword evidence="3 6" id="KW-0812">Transmembrane</keyword>